<gene>
    <name evidence="1" type="ORF">E5676_scaffold409G001900</name>
</gene>
<comment type="caution">
    <text evidence="1">The sequence shown here is derived from an EMBL/GenBank/DDBJ whole genome shotgun (WGS) entry which is preliminary data.</text>
</comment>
<dbReference type="EMBL" id="SSTD01014204">
    <property type="protein sequence ID" value="TYK04558.1"/>
    <property type="molecule type" value="Genomic_DNA"/>
</dbReference>
<dbReference type="AlphaFoldDB" id="A0A5D3BZV4"/>
<dbReference type="Proteomes" id="UP000321947">
    <property type="component" value="Unassembled WGS sequence"/>
</dbReference>
<accession>A0A5D3BZV4</accession>
<organism evidence="1 2">
    <name type="scientific">Cucumis melo var. makuwa</name>
    <name type="common">Oriental melon</name>
    <dbReference type="NCBI Taxonomy" id="1194695"/>
    <lineage>
        <taxon>Eukaryota</taxon>
        <taxon>Viridiplantae</taxon>
        <taxon>Streptophyta</taxon>
        <taxon>Embryophyta</taxon>
        <taxon>Tracheophyta</taxon>
        <taxon>Spermatophyta</taxon>
        <taxon>Magnoliopsida</taxon>
        <taxon>eudicotyledons</taxon>
        <taxon>Gunneridae</taxon>
        <taxon>Pentapetalae</taxon>
        <taxon>rosids</taxon>
        <taxon>fabids</taxon>
        <taxon>Cucurbitales</taxon>
        <taxon>Cucurbitaceae</taxon>
        <taxon>Benincaseae</taxon>
        <taxon>Cucumis</taxon>
    </lineage>
</organism>
<evidence type="ECO:0000313" key="2">
    <source>
        <dbReference type="Proteomes" id="UP000321947"/>
    </source>
</evidence>
<reference evidence="1 2" key="1">
    <citation type="submission" date="2019-08" db="EMBL/GenBank/DDBJ databases">
        <title>Draft genome sequences of two oriental melons (Cucumis melo L. var makuwa).</title>
        <authorList>
            <person name="Kwon S.-Y."/>
        </authorList>
    </citation>
    <scope>NUCLEOTIDE SEQUENCE [LARGE SCALE GENOMIC DNA]</scope>
    <source>
        <strain evidence="2">cv. Chang Bougi</strain>
        <tissue evidence="1">Leaf</tissue>
    </source>
</reference>
<evidence type="ECO:0000313" key="1">
    <source>
        <dbReference type="EMBL" id="TYK04558.1"/>
    </source>
</evidence>
<proteinExistence type="predicted"/>
<sequence length="228" mass="26265">MRERENYSHDFFSLVIEPSLENSGVVIVGENSGSENADNNFYGVLDVVLHVQYLLRRRAWLFNCRLFDTDNNKSHRTYVELGYKSIATSHFWFAEDPQNGPNWKIVQMVQNKRIWDVLEVEDMENQQLNVLEIIIRPRVDEHIEDDTLCRYDVNPGKIGCALCIKSFSNEFHEADMFLELDNAFNNIGGSSSMGDTLGGDKPIWPHVDRFSNTICVLTIDTFPIQALK</sequence>
<name>A0A5D3BZV4_CUCMM</name>
<protein>
    <submittedName>
        <fullName evidence="1">Uncharacterized protein</fullName>
    </submittedName>
</protein>